<dbReference type="EMBL" id="JAVDYG010000001">
    <property type="protein sequence ID" value="MDR7361167.1"/>
    <property type="molecule type" value="Genomic_DNA"/>
</dbReference>
<organism evidence="2 3">
    <name type="scientific">Nocardioides marmoribigeumensis</name>
    <dbReference type="NCBI Taxonomy" id="433649"/>
    <lineage>
        <taxon>Bacteria</taxon>
        <taxon>Bacillati</taxon>
        <taxon>Actinomycetota</taxon>
        <taxon>Actinomycetes</taxon>
        <taxon>Propionibacteriales</taxon>
        <taxon>Nocardioidaceae</taxon>
        <taxon>Nocardioides</taxon>
    </lineage>
</organism>
<accession>A0ABU2BRC0</accession>
<feature type="domain" description="Putative T7SS secretion signal" evidence="1">
    <location>
        <begin position="40"/>
        <end position="187"/>
    </location>
</feature>
<protein>
    <recommendedName>
        <fullName evidence="1">Putative T7SS secretion signal domain-containing protein</fullName>
    </recommendedName>
</protein>
<sequence>MTRPTDWWVLGLDGDPTPGSPSALRTMARGWDEVAQDAAWAQRRVSQLMGDEVVGRWVGEAGEAFRARAGELPGQLGRCADSYGQAASALSWWAARLEVHQGDADAALVRGRVAREDLQQAEAAARRAAEHTLSLAVPAFAGTAPALGPEQVRDATARLASARAAHSQADAAVAEAASRLEAARRLALDALALRESDGRAAADRIHEAAEAGIPERSRWEKVKDWAARAWHVVVQVARVVVAVLGVVALLLGGPLVWVVLAAAVVLLADAVTRHVQGRASLWEVGFAALGCIPATRGLTCVAEVRRATVGLRQGLGSATGCIVRWVRGGPSAGGRRTFSSPDPLVGDIANHVERAFPGAIRGVNVEVPMLDGRVRELDIDLGSLNIQVKSLKARGLQAQVGKTVETTGRRTIAYAPTMRPGAWRDAALKGVIVARDPEELVMILKEML</sequence>
<name>A0ABU2BRC0_9ACTN</name>
<comment type="caution">
    <text evidence="2">The sequence shown here is derived from an EMBL/GenBank/DDBJ whole genome shotgun (WGS) entry which is preliminary data.</text>
</comment>
<evidence type="ECO:0000313" key="2">
    <source>
        <dbReference type="EMBL" id="MDR7361167.1"/>
    </source>
</evidence>
<evidence type="ECO:0000313" key="3">
    <source>
        <dbReference type="Proteomes" id="UP001183648"/>
    </source>
</evidence>
<dbReference type="Proteomes" id="UP001183648">
    <property type="component" value="Unassembled WGS sequence"/>
</dbReference>
<reference evidence="2 3" key="1">
    <citation type="submission" date="2023-07" db="EMBL/GenBank/DDBJ databases">
        <title>Sequencing the genomes of 1000 actinobacteria strains.</title>
        <authorList>
            <person name="Klenk H.-P."/>
        </authorList>
    </citation>
    <scope>NUCLEOTIDE SEQUENCE [LARGE SCALE GENOMIC DNA]</scope>
    <source>
        <strain evidence="2 3">DSM 19426</strain>
    </source>
</reference>
<evidence type="ECO:0000259" key="1">
    <source>
        <dbReference type="Pfam" id="PF21725"/>
    </source>
</evidence>
<dbReference type="RefSeq" id="WP_310298729.1">
    <property type="nucleotide sequence ID" value="NZ_BAAAPS010000014.1"/>
</dbReference>
<proteinExistence type="predicted"/>
<gene>
    <name evidence="2" type="ORF">J2S63_000720</name>
</gene>
<keyword evidence="3" id="KW-1185">Reference proteome</keyword>
<dbReference type="InterPro" id="IPR049082">
    <property type="entry name" value="T7SS_signal"/>
</dbReference>
<dbReference type="Pfam" id="PF21725">
    <property type="entry name" value="T7SS_signal"/>
    <property type="match status" value="1"/>
</dbReference>